<protein>
    <submittedName>
        <fullName evidence="5">N6-adenine-specific DNA methylase</fullName>
        <ecNumber evidence="5">2.1.1.-</ecNumber>
    </submittedName>
</protein>
<dbReference type="GO" id="GO:0008990">
    <property type="term" value="F:rRNA (guanine-N2-)-methyltransferase activity"/>
    <property type="evidence" value="ECO:0007669"/>
    <property type="project" value="TreeGrafter"/>
</dbReference>
<evidence type="ECO:0000256" key="2">
    <source>
        <dbReference type="ARBA" id="ARBA00022679"/>
    </source>
</evidence>
<proteinExistence type="predicted"/>
<dbReference type="EC" id="2.1.1.-" evidence="5"/>
<name>A0AAE4ANC3_9BACT</name>
<accession>A0AAE4ANC3</accession>
<dbReference type="SUPFAM" id="SSF53335">
    <property type="entry name" value="S-adenosyl-L-methionine-dependent methyltransferases"/>
    <property type="match status" value="1"/>
</dbReference>
<keyword evidence="2 5" id="KW-0808">Transferase</keyword>
<dbReference type="EMBL" id="JAUSVL010000001">
    <property type="protein sequence ID" value="MDQ0288207.1"/>
    <property type="molecule type" value="Genomic_DNA"/>
</dbReference>
<dbReference type="Gene3D" id="3.30.2130.30">
    <property type="match status" value="1"/>
</dbReference>
<dbReference type="GO" id="GO:0070043">
    <property type="term" value="F:rRNA (guanine-N7-)-methyltransferase activity"/>
    <property type="evidence" value="ECO:0007669"/>
    <property type="project" value="TreeGrafter"/>
</dbReference>
<reference evidence="5" key="1">
    <citation type="submission" date="2023-07" db="EMBL/GenBank/DDBJ databases">
        <title>Genomic Encyclopedia of Type Strains, Phase IV (KMG-IV): sequencing the most valuable type-strain genomes for metagenomic binning, comparative biology and taxonomic classification.</title>
        <authorList>
            <person name="Goeker M."/>
        </authorList>
    </citation>
    <scope>NUCLEOTIDE SEQUENCE</scope>
    <source>
        <strain evidence="5">DSM 24202</strain>
    </source>
</reference>
<evidence type="ECO:0000256" key="1">
    <source>
        <dbReference type="ARBA" id="ARBA00022603"/>
    </source>
</evidence>
<dbReference type="Pfam" id="PF22020">
    <property type="entry name" value="RlmL_1st"/>
    <property type="match status" value="1"/>
</dbReference>
<dbReference type="InterPro" id="IPR053943">
    <property type="entry name" value="RlmKL-like_Mtase_CS"/>
</dbReference>
<keyword evidence="1 5" id="KW-0489">Methyltransferase</keyword>
<dbReference type="PROSITE" id="PS51165">
    <property type="entry name" value="THUMP"/>
    <property type="match status" value="1"/>
</dbReference>
<dbReference type="Pfam" id="PF02926">
    <property type="entry name" value="THUMP"/>
    <property type="match status" value="1"/>
</dbReference>
<keyword evidence="6" id="KW-1185">Reference proteome</keyword>
<dbReference type="GO" id="GO:0003723">
    <property type="term" value="F:RNA binding"/>
    <property type="evidence" value="ECO:0007669"/>
    <property type="project" value="UniProtKB-UniRule"/>
</dbReference>
<evidence type="ECO:0000256" key="3">
    <source>
        <dbReference type="PROSITE-ProRule" id="PRU00529"/>
    </source>
</evidence>
<dbReference type="RefSeq" id="WP_307259483.1">
    <property type="nucleotide sequence ID" value="NZ_JAUSVL010000001.1"/>
</dbReference>
<dbReference type="PROSITE" id="PS00092">
    <property type="entry name" value="N6_MTASE"/>
    <property type="match status" value="1"/>
</dbReference>
<dbReference type="Proteomes" id="UP001238163">
    <property type="component" value="Unassembled WGS sequence"/>
</dbReference>
<dbReference type="AlphaFoldDB" id="A0AAE4ANC3"/>
<dbReference type="InterPro" id="IPR004114">
    <property type="entry name" value="THUMP_dom"/>
</dbReference>
<organism evidence="5 6">
    <name type="scientific">Oligosphaera ethanolica</name>
    <dbReference type="NCBI Taxonomy" id="760260"/>
    <lineage>
        <taxon>Bacteria</taxon>
        <taxon>Pseudomonadati</taxon>
        <taxon>Lentisphaerota</taxon>
        <taxon>Oligosphaeria</taxon>
        <taxon>Oligosphaerales</taxon>
        <taxon>Oligosphaeraceae</taxon>
        <taxon>Oligosphaera</taxon>
    </lineage>
</organism>
<dbReference type="SMART" id="SM00981">
    <property type="entry name" value="THUMP"/>
    <property type="match status" value="1"/>
</dbReference>
<dbReference type="InterPro" id="IPR002052">
    <property type="entry name" value="DNA_methylase_N6_adenine_CS"/>
</dbReference>
<dbReference type="PROSITE" id="PS01261">
    <property type="entry name" value="UPF0020"/>
    <property type="match status" value="1"/>
</dbReference>
<dbReference type="Pfam" id="PF01170">
    <property type="entry name" value="UPF0020"/>
    <property type="match status" value="1"/>
</dbReference>
<dbReference type="InterPro" id="IPR029063">
    <property type="entry name" value="SAM-dependent_MTases_sf"/>
</dbReference>
<keyword evidence="3" id="KW-0694">RNA-binding</keyword>
<dbReference type="Gene3D" id="3.40.50.150">
    <property type="entry name" value="Vaccinia Virus protein VP39"/>
    <property type="match status" value="1"/>
</dbReference>
<dbReference type="InterPro" id="IPR054170">
    <property type="entry name" value="RlmL_1st"/>
</dbReference>
<feature type="domain" description="THUMP" evidence="4">
    <location>
        <begin position="42"/>
        <end position="153"/>
    </location>
</feature>
<dbReference type="CDD" id="cd11715">
    <property type="entry name" value="THUMP_AdoMetMT"/>
    <property type="match status" value="1"/>
</dbReference>
<dbReference type="PANTHER" id="PTHR47313">
    <property type="entry name" value="RIBOSOMAL RNA LARGE SUBUNIT METHYLTRANSFERASE K/L"/>
    <property type="match status" value="1"/>
</dbReference>
<evidence type="ECO:0000259" key="4">
    <source>
        <dbReference type="PROSITE" id="PS51165"/>
    </source>
</evidence>
<dbReference type="InterPro" id="IPR000241">
    <property type="entry name" value="RlmKL-like_Mtase"/>
</dbReference>
<gene>
    <name evidence="5" type="ORF">J3R75_000314</name>
</gene>
<evidence type="ECO:0000313" key="6">
    <source>
        <dbReference type="Proteomes" id="UP001238163"/>
    </source>
</evidence>
<dbReference type="PANTHER" id="PTHR47313:SF1">
    <property type="entry name" value="RIBOSOMAL RNA LARGE SUBUNIT METHYLTRANSFERASE K_L"/>
    <property type="match status" value="1"/>
</dbReference>
<evidence type="ECO:0000313" key="5">
    <source>
        <dbReference type="EMBL" id="MDQ0288207.1"/>
    </source>
</evidence>
<comment type="caution">
    <text evidence="5">The sequence shown here is derived from an EMBL/GenBank/DDBJ whole genome shotgun (WGS) entry which is preliminary data.</text>
</comment>
<sequence>MEFYVTAGPGTESALRDELSELGFRSARLNRGGIPFFGEWEDGWRACLETRLGQRVMVVLGRFPARDLQQLYDGAHELPWLDVITPQHTFAVAAYAHESCGENPNFVALKVKDAIVDSMRDQLGQRSSVSKDDPDLRVFVYWAREKATVYLDLSGEPLFKRGYRQAGGEAPIKETLAAAVLRMSGWDRKTPLVDPMCGSGTLVIEAALWAANVAPGLWRQRFGFERWANFSEDDARRLAELRGQLRGQGHGQPPRITGFDLDDAVLATAQDNARAAGLRLSFRKMPLRELQPDGTRRLLVANPPYGVRLDADNQLYQELCAAVQRLHGWRVALIVGNPRAIAGIRLRPEAEYPLTNGSIECRLVIYEVP</sequence>